<reference evidence="2" key="1">
    <citation type="submission" date="2015-04" db="UniProtKB">
        <authorList>
            <consortium name="EnsemblPlants"/>
        </authorList>
    </citation>
    <scope>IDENTIFICATION</scope>
</reference>
<evidence type="ECO:0000313" key="3">
    <source>
        <dbReference type="Proteomes" id="UP000026962"/>
    </source>
</evidence>
<reference evidence="2" key="2">
    <citation type="submission" date="2018-05" db="EMBL/GenBank/DDBJ databases">
        <title>OpunRS2 (Oryza punctata Reference Sequence Version 2).</title>
        <authorList>
            <person name="Zhang J."/>
            <person name="Kudrna D."/>
            <person name="Lee S."/>
            <person name="Talag J."/>
            <person name="Welchert J."/>
            <person name="Wing R.A."/>
        </authorList>
    </citation>
    <scope>NUCLEOTIDE SEQUENCE [LARGE SCALE GENOMIC DNA]</scope>
</reference>
<dbReference type="Proteomes" id="UP000026962">
    <property type="component" value="Chromosome 3"/>
</dbReference>
<keyword evidence="3" id="KW-1185">Reference proteome</keyword>
<sequence>MMPWWPTPDTSQPIYEGDEPNPERYEQVNTPYATLVWVDGTGKGNRVREYTSTVLQQPTHVRGRGMESWDTTRTITPHCAQRPCGTVHKHIDQGTKLPPEPDCCECQTASGATAYEACLTDVVAAAPPWMR</sequence>
<evidence type="ECO:0000313" key="2">
    <source>
        <dbReference type="EnsemblPlants" id="OPUNC03G25000.1"/>
    </source>
</evidence>
<evidence type="ECO:0000256" key="1">
    <source>
        <dbReference type="SAM" id="MobiDB-lite"/>
    </source>
</evidence>
<name>A0A0E0KGR9_ORYPU</name>
<accession>A0A0E0KGR9</accession>
<organism evidence="2">
    <name type="scientific">Oryza punctata</name>
    <name type="common">Red rice</name>
    <dbReference type="NCBI Taxonomy" id="4537"/>
    <lineage>
        <taxon>Eukaryota</taxon>
        <taxon>Viridiplantae</taxon>
        <taxon>Streptophyta</taxon>
        <taxon>Embryophyta</taxon>
        <taxon>Tracheophyta</taxon>
        <taxon>Spermatophyta</taxon>
        <taxon>Magnoliopsida</taxon>
        <taxon>Liliopsida</taxon>
        <taxon>Poales</taxon>
        <taxon>Poaceae</taxon>
        <taxon>BOP clade</taxon>
        <taxon>Oryzoideae</taxon>
        <taxon>Oryzeae</taxon>
        <taxon>Oryzinae</taxon>
        <taxon>Oryza</taxon>
    </lineage>
</organism>
<protein>
    <submittedName>
        <fullName evidence="2">Uncharacterized protein</fullName>
    </submittedName>
</protein>
<dbReference type="HOGENOM" id="CLU_1930937_0_0_1"/>
<proteinExistence type="predicted"/>
<dbReference type="Gramene" id="OPUNC03G25000.1">
    <property type="protein sequence ID" value="OPUNC03G25000.1"/>
    <property type="gene ID" value="OPUNC03G25000"/>
</dbReference>
<dbReference type="EnsemblPlants" id="OPUNC03G25000.1">
    <property type="protein sequence ID" value="OPUNC03G25000.1"/>
    <property type="gene ID" value="OPUNC03G25000"/>
</dbReference>
<dbReference type="AlphaFoldDB" id="A0A0E0KGR9"/>
<feature type="region of interest" description="Disordered" evidence="1">
    <location>
        <begin position="1"/>
        <end position="21"/>
    </location>
</feature>